<reference evidence="2 3" key="1">
    <citation type="submission" date="2019-12" db="EMBL/GenBank/DDBJ databases">
        <title>Neisseriaceae gen. nov. sp. Genome sequencing and assembly.</title>
        <authorList>
            <person name="Liu Z."/>
            <person name="Li A."/>
        </authorList>
    </citation>
    <scope>NUCLEOTIDE SEQUENCE [LARGE SCALE GENOMIC DNA]</scope>
    <source>
        <strain evidence="2 3">B2N2-7</strain>
    </source>
</reference>
<dbReference type="PANTHER" id="PTHR36933">
    <property type="entry name" value="SLL0788 PROTEIN"/>
    <property type="match status" value="1"/>
</dbReference>
<keyword evidence="3" id="KW-1185">Reference proteome</keyword>
<dbReference type="InterPro" id="IPR012347">
    <property type="entry name" value="Ferritin-like"/>
</dbReference>
<feature type="domain" description="DUF305" evidence="1">
    <location>
        <begin position="40"/>
        <end position="120"/>
    </location>
</feature>
<dbReference type="EMBL" id="WSSB01000013">
    <property type="protein sequence ID" value="MXR37917.1"/>
    <property type="molecule type" value="Genomic_DNA"/>
</dbReference>
<evidence type="ECO:0000313" key="3">
    <source>
        <dbReference type="Proteomes" id="UP000467214"/>
    </source>
</evidence>
<dbReference type="Pfam" id="PF03713">
    <property type="entry name" value="DUF305"/>
    <property type="match status" value="1"/>
</dbReference>
<proteinExistence type="predicted"/>
<protein>
    <submittedName>
        <fullName evidence="2">DUF305 domain-containing protein</fullName>
    </submittedName>
</protein>
<name>A0A845BMS3_9NEIS</name>
<comment type="caution">
    <text evidence="2">The sequence shown here is derived from an EMBL/GenBank/DDBJ whole genome shotgun (WGS) entry which is preliminary data.</text>
</comment>
<organism evidence="2 3">
    <name type="scientific">Craterilacuibacter sinensis</name>
    <dbReference type="NCBI Taxonomy" id="2686017"/>
    <lineage>
        <taxon>Bacteria</taxon>
        <taxon>Pseudomonadati</taxon>
        <taxon>Pseudomonadota</taxon>
        <taxon>Betaproteobacteria</taxon>
        <taxon>Neisseriales</taxon>
        <taxon>Neisseriaceae</taxon>
        <taxon>Craterilacuibacter</taxon>
    </lineage>
</organism>
<sequence length="126" mass="13460">MAAAAGHAMPGHAMPDHAMPANCPMANAHAGHMMAVAPAAATPSTRDYMTAHDAMMKGMAIQYSGNADRDFMAGMIPHHQGAIDMARVALKHGKDPVVRKLAQEVIEAQEKEIALMNQWLATHPLK</sequence>
<gene>
    <name evidence="2" type="ORF">GQF02_13135</name>
</gene>
<dbReference type="PANTHER" id="PTHR36933:SF1">
    <property type="entry name" value="SLL0788 PROTEIN"/>
    <property type="match status" value="1"/>
</dbReference>
<dbReference type="Gene3D" id="1.20.1260.10">
    <property type="match status" value="1"/>
</dbReference>
<accession>A0A845BMS3</accession>
<dbReference type="InterPro" id="IPR005183">
    <property type="entry name" value="DUF305_CopM-like"/>
</dbReference>
<dbReference type="Proteomes" id="UP000467214">
    <property type="component" value="Unassembled WGS sequence"/>
</dbReference>
<evidence type="ECO:0000313" key="2">
    <source>
        <dbReference type="EMBL" id="MXR37917.1"/>
    </source>
</evidence>
<evidence type="ECO:0000259" key="1">
    <source>
        <dbReference type="Pfam" id="PF03713"/>
    </source>
</evidence>
<dbReference type="AlphaFoldDB" id="A0A845BMS3"/>